<evidence type="ECO:0000256" key="5">
    <source>
        <dbReference type="ARBA" id="ARBA00022892"/>
    </source>
</evidence>
<dbReference type="GO" id="GO:0006888">
    <property type="term" value="P:endoplasmic reticulum to Golgi vesicle-mediated transport"/>
    <property type="evidence" value="ECO:0007669"/>
    <property type="project" value="UniProtKB-ARBA"/>
</dbReference>
<comment type="subcellular location">
    <subcellularLocation>
        <location evidence="1 8">Membrane</location>
        <topology evidence="1 8">Single-pass type I membrane protein</topology>
    </subcellularLocation>
</comment>
<keyword evidence="13" id="KW-1185">Reference proteome</keyword>
<organism evidence="12 13">
    <name type="scientific">Lachancea mirantina</name>
    <dbReference type="NCBI Taxonomy" id="1230905"/>
    <lineage>
        <taxon>Eukaryota</taxon>
        <taxon>Fungi</taxon>
        <taxon>Dikarya</taxon>
        <taxon>Ascomycota</taxon>
        <taxon>Saccharomycotina</taxon>
        <taxon>Saccharomycetes</taxon>
        <taxon>Saccharomycetales</taxon>
        <taxon>Saccharomycetaceae</taxon>
        <taxon>Lachancea</taxon>
    </lineage>
</organism>
<proteinExistence type="inferred from homology"/>
<dbReference type="AlphaFoldDB" id="A0A1G4JFD2"/>
<dbReference type="SMART" id="SM01190">
    <property type="entry name" value="EMP24_GP25L"/>
    <property type="match status" value="1"/>
</dbReference>
<evidence type="ECO:0000256" key="7">
    <source>
        <dbReference type="ARBA" id="ARBA00023136"/>
    </source>
</evidence>
<name>A0A1G4JFD2_9SACH</name>
<dbReference type="Pfam" id="PF01105">
    <property type="entry name" value="EMP24_GP25L"/>
    <property type="match status" value="1"/>
</dbReference>
<keyword evidence="7 9" id="KW-0472">Membrane</keyword>
<evidence type="ECO:0000256" key="6">
    <source>
        <dbReference type="ARBA" id="ARBA00022989"/>
    </source>
</evidence>
<keyword evidence="5" id="KW-0813">Transport</keyword>
<evidence type="ECO:0000256" key="10">
    <source>
        <dbReference type="SAM" id="SignalP"/>
    </source>
</evidence>
<keyword evidence="4 10" id="KW-0732">Signal</keyword>
<feature type="transmembrane region" description="Helical" evidence="9">
    <location>
        <begin position="180"/>
        <end position="199"/>
    </location>
</feature>
<keyword evidence="6 9" id="KW-1133">Transmembrane helix</keyword>
<dbReference type="STRING" id="1230905.A0A1G4JFD2"/>
<sequence>MQFKNFGILAFVVALCLGLHFDLPASQTPEQVCIRDFVSEGQLVVVNIATDGSVGDGQVLNLVIRDSVGNEHRRKKDLAGEVRVAFTAPSSAAFDVCLENQLQIKGRSLSRSVELDIESGSQARDWNMIQATEKLKPIEVELRRIEELTDEIVDELNYLKAREERLRDTNESTNRRVRNFSILVIVVLVSLGAWQINYLRNYFKAKHII</sequence>
<protein>
    <submittedName>
        <fullName evidence="12">LAMI_0D11826g1_1</fullName>
    </submittedName>
</protein>
<dbReference type="PROSITE" id="PS50866">
    <property type="entry name" value="GOLD"/>
    <property type="match status" value="1"/>
</dbReference>
<feature type="domain" description="GOLD" evidence="11">
    <location>
        <begin position="31"/>
        <end position="119"/>
    </location>
</feature>
<feature type="chain" id="PRO_5009236023" evidence="10">
    <location>
        <begin position="19"/>
        <end position="209"/>
    </location>
</feature>
<dbReference type="GO" id="GO:0005737">
    <property type="term" value="C:cytoplasm"/>
    <property type="evidence" value="ECO:0007669"/>
    <property type="project" value="GOC"/>
</dbReference>
<evidence type="ECO:0000256" key="1">
    <source>
        <dbReference type="ARBA" id="ARBA00004479"/>
    </source>
</evidence>
<dbReference type="OrthoDB" id="759142at2759"/>
<evidence type="ECO:0000256" key="2">
    <source>
        <dbReference type="ARBA" id="ARBA00007104"/>
    </source>
</evidence>
<evidence type="ECO:0000313" key="12">
    <source>
        <dbReference type="EMBL" id="SCU88929.1"/>
    </source>
</evidence>
<reference evidence="12 13" key="1">
    <citation type="submission" date="2016-03" db="EMBL/GenBank/DDBJ databases">
        <authorList>
            <person name="Devillers H."/>
        </authorList>
    </citation>
    <scope>NUCLEOTIDE SEQUENCE [LARGE SCALE GENOMIC DNA]</scope>
    <source>
        <strain evidence="12">CBS 11717</strain>
    </source>
</reference>
<dbReference type="InterPro" id="IPR009038">
    <property type="entry name" value="GOLD_dom"/>
</dbReference>
<gene>
    <name evidence="12" type="ORF">LAMI_0D11826G</name>
</gene>
<evidence type="ECO:0000256" key="4">
    <source>
        <dbReference type="ARBA" id="ARBA00022729"/>
    </source>
</evidence>
<evidence type="ECO:0000256" key="8">
    <source>
        <dbReference type="RuleBase" id="RU003827"/>
    </source>
</evidence>
<dbReference type="GO" id="GO:0016020">
    <property type="term" value="C:membrane"/>
    <property type="evidence" value="ECO:0007669"/>
    <property type="project" value="UniProtKB-SubCell"/>
</dbReference>
<evidence type="ECO:0000256" key="9">
    <source>
        <dbReference type="SAM" id="Phobius"/>
    </source>
</evidence>
<dbReference type="PANTHER" id="PTHR22811">
    <property type="entry name" value="TRANSMEMBRANE EMP24 DOMAIN-CONTAINING PROTEIN"/>
    <property type="match status" value="1"/>
</dbReference>
<evidence type="ECO:0000313" key="13">
    <source>
        <dbReference type="Proteomes" id="UP000191024"/>
    </source>
</evidence>
<keyword evidence="3 8" id="KW-0812">Transmembrane</keyword>
<comment type="similarity">
    <text evidence="2 8">Belongs to the EMP24/GP25L family.</text>
</comment>
<dbReference type="EMBL" id="LT598463">
    <property type="protein sequence ID" value="SCU88929.1"/>
    <property type="molecule type" value="Genomic_DNA"/>
</dbReference>
<dbReference type="Proteomes" id="UP000191024">
    <property type="component" value="Chromosome D"/>
</dbReference>
<dbReference type="InterPro" id="IPR015720">
    <property type="entry name" value="Emp24-like"/>
</dbReference>
<feature type="signal peptide" evidence="10">
    <location>
        <begin position="1"/>
        <end position="18"/>
    </location>
</feature>
<accession>A0A1G4JFD2</accession>
<keyword evidence="5" id="KW-0931">ER-Golgi transport</keyword>
<evidence type="ECO:0000259" key="11">
    <source>
        <dbReference type="PROSITE" id="PS50866"/>
    </source>
</evidence>
<evidence type="ECO:0000256" key="3">
    <source>
        <dbReference type="ARBA" id="ARBA00022692"/>
    </source>
</evidence>